<keyword evidence="7" id="KW-1185">Reference proteome</keyword>
<reference evidence="6 7" key="1">
    <citation type="submission" date="2018-08" db="EMBL/GenBank/DDBJ databases">
        <title>Draft genome of the lignicolous fungus Coniochaeta pulveracea.</title>
        <authorList>
            <person name="Borstlap C.J."/>
            <person name="De Witt R.N."/>
            <person name="Botha A."/>
            <person name="Volschenk H."/>
        </authorList>
    </citation>
    <scope>NUCLEOTIDE SEQUENCE [LARGE SCALE GENOMIC DNA]</scope>
    <source>
        <strain evidence="6 7">CAB683</strain>
    </source>
</reference>
<dbReference type="Proteomes" id="UP000275385">
    <property type="component" value="Unassembled WGS sequence"/>
</dbReference>
<organism evidence="6 7">
    <name type="scientific">Coniochaeta pulveracea</name>
    <dbReference type="NCBI Taxonomy" id="177199"/>
    <lineage>
        <taxon>Eukaryota</taxon>
        <taxon>Fungi</taxon>
        <taxon>Dikarya</taxon>
        <taxon>Ascomycota</taxon>
        <taxon>Pezizomycotina</taxon>
        <taxon>Sordariomycetes</taxon>
        <taxon>Sordariomycetidae</taxon>
        <taxon>Coniochaetales</taxon>
        <taxon>Coniochaetaceae</taxon>
        <taxon>Coniochaeta</taxon>
    </lineage>
</organism>
<dbReference type="STRING" id="177199.A0A420Y5U4"/>
<accession>A0A420Y5U4</accession>
<proteinExistence type="predicted"/>
<dbReference type="EMBL" id="QVQW01000045">
    <property type="protein sequence ID" value="RKU43233.1"/>
    <property type="molecule type" value="Genomic_DNA"/>
</dbReference>
<keyword evidence="4 5" id="KW-0472">Membrane</keyword>
<dbReference type="GO" id="GO:0045048">
    <property type="term" value="P:protein insertion into ER membrane"/>
    <property type="evidence" value="ECO:0007669"/>
    <property type="project" value="InterPro"/>
</dbReference>
<dbReference type="GO" id="GO:0005789">
    <property type="term" value="C:endoplasmic reticulum membrane"/>
    <property type="evidence" value="ECO:0007669"/>
    <property type="project" value="InterPro"/>
</dbReference>
<evidence type="ECO:0000256" key="2">
    <source>
        <dbReference type="ARBA" id="ARBA00022692"/>
    </source>
</evidence>
<evidence type="ECO:0000313" key="7">
    <source>
        <dbReference type="Proteomes" id="UP000275385"/>
    </source>
</evidence>
<comment type="subcellular location">
    <subcellularLocation>
        <location evidence="1">Membrane</location>
    </subcellularLocation>
</comment>
<name>A0A420Y5U4_9PEZI</name>
<evidence type="ECO:0000313" key="6">
    <source>
        <dbReference type="EMBL" id="RKU43233.1"/>
    </source>
</evidence>
<dbReference type="AlphaFoldDB" id="A0A420Y5U4"/>
<protein>
    <submittedName>
        <fullName evidence="6">Uncharacterized protein</fullName>
    </submittedName>
</protein>
<feature type="transmembrane region" description="Helical" evidence="5">
    <location>
        <begin position="76"/>
        <end position="96"/>
    </location>
</feature>
<evidence type="ECO:0000256" key="5">
    <source>
        <dbReference type="SAM" id="Phobius"/>
    </source>
</evidence>
<evidence type="ECO:0000256" key="3">
    <source>
        <dbReference type="ARBA" id="ARBA00022989"/>
    </source>
</evidence>
<dbReference type="GO" id="GO:0044183">
    <property type="term" value="F:protein folding chaperone"/>
    <property type="evidence" value="ECO:0007669"/>
    <property type="project" value="InterPro"/>
</dbReference>
<dbReference type="PANTHER" id="PTHR28038">
    <property type="entry name" value="ADL329WP"/>
    <property type="match status" value="1"/>
</dbReference>
<gene>
    <name evidence="6" type="ORF">DL546_002630</name>
</gene>
<evidence type="ECO:0000256" key="4">
    <source>
        <dbReference type="ARBA" id="ARBA00023136"/>
    </source>
</evidence>
<keyword evidence="3 5" id="KW-1133">Transmembrane helix</keyword>
<feature type="transmembrane region" description="Helical" evidence="5">
    <location>
        <begin position="48"/>
        <end position="64"/>
    </location>
</feature>
<keyword evidence="2 5" id="KW-0812">Transmembrane</keyword>
<comment type="caution">
    <text evidence="6">The sequence shown here is derived from an EMBL/GenBank/DDBJ whole genome shotgun (WGS) entry which is preliminary data.</text>
</comment>
<dbReference type="OrthoDB" id="284718at2759"/>
<dbReference type="InterPro" id="IPR005351">
    <property type="entry name" value="ASTER"/>
</dbReference>
<evidence type="ECO:0000256" key="1">
    <source>
        <dbReference type="ARBA" id="ARBA00004370"/>
    </source>
</evidence>
<dbReference type="PANTHER" id="PTHR28038:SF1">
    <property type="entry name" value="ADL329WP"/>
    <property type="match status" value="1"/>
</dbReference>
<sequence>MASRGKDVRRPDLIIPYQEPAGKAEGAELSSTLSSTLPMAAIFMRNKYIGWAAVVFSIQSWLGESEDSKKSASTPGYFSVGMSLMSLAVTYLPLFLPPPNQQRGTATGAMPAVPPS</sequence>
<dbReference type="Pfam" id="PF03669">
    <property type="entry name" value="ASTER"/>
    <property type="match status" value="1"/>
</dbReference>